<proteinExistence type="predicted"/>
<evidence type="ECO:0000313" key="2">
    <source>
        <dbReference type="Proteomes" id="UP001146793"/>
    </source>
</evidence>
<evidence type="ECO:0000313" key="1">
    <source>
        <dbReference type="EMBL" id="KAJ3451489.1"/>
    </source>
</evidence>
<name>A0AAV8AD14_9EUKA</name>
<sequence length="309" mass="37035">MFKKDPKSIYIYEVFFAIRFLLKFQNKKFQLTNEIFTPIGIALQKSIHSAFEDSLNILKEHEKGKEKEKEKDNDQEKIRRSWSKQMSFALHKMDTKICSLEIIERKIFYCIKFRSRYHKTVAIFSMILYIISQGKRKTIGYNPKVKKINHAKYLNNKYIPLPIIPNVQFLELYEDISKLKQSRISLVFPKFWHPYGINFLVSVVVSRQYPIVPGYLKVRNDRLIIGIKGSDSIKTHFRNKIQLSKRQENYKIINIFWHKTNLRLKKHQEKTILIAMSKMERNIIIKTINYFIGKYNESEIAKQFKKNFH</sequence>
<comment type="caution">
    <text evidence="1">The sequence shown here is derived from an EMBL/GenBank/DDBJ whole genome shotgun (WGS) entry which is preliminary data.</text>
</comment>
<protein>
    <submittedName>
        <fullName evidence="1">Uncharacterized protein</fullName>
    </submittedName>
</protein>
<reference evidence="1" key="1">
    <citation type="submission" date="2022-08" db="EMBL/GenBank/DDBJ databases">
        <title>Novel sulphate-reducing endosymbionts in the free-living metamonad Anaeramoeba.</title>
        <authorList>
            <person name="Jerlstrom-Hultqvist J."/>
            <person name="Cepicka I."/>
            <person name="Gallot-Lavallee L."/>
            <person name="Salas-Leiva D."/>
            <person name="Curtis B.A."/>
            <person name="Zahonova K."/>
            <person name="Pipaliya S."/>
            <person name="Dacks J."/>
            <person name="Roger A.J."/>
        </authorList>
    </citation>
    <scope>NUCLEOTIDE SEQUENCE</scope>
    <source>
        <strain evidence="1">Busselton2</strain>
    </source>
</reference>
<accession>A0AAV8AD14</accession>
<dbReference type="EMBL" id="JANTQA010000008">
    <property type="protein sequence ID" value="KAJ3451489.1"/>
    <property type="molecule type" value="Genomic_DNA"/>
</dbReference>
<organism evidence="1 2">
    <name type="scientific">Anaeramoeba flamelloides</name>
    <dbReference type="NCBI Taxonomy" id="1746091"/>
    <lineage>
        <taxon>Eukaryota</taxon>
        <taxon>Metamonada</taxon>
        <taxon>Anaeramoebidae</taxon>
        <taxon>Anaeramoeba</taxon>
    </lineage>
</organism>
<dbReference type="AlphaFoldDB" id="A0AAV8AD14"/>
<dbReference type="Proteomes" id="UP001146793">
    <property type="component" value="Unassembled WGS sequence"/>
</dbReference>
<gene>
    <name evidence="1" type="ORF">M0812_03238</name>
</gene>